<evidence type="ECO:0000313" key="4">
    <source>
        <dbReference type="Proteomes" id="UP000825729"/>
    </source>
</evidence>
<keyword evidence="1" id="KW-0677">Repeat</keyword>
<evidence type="ECO:0000256" key="1">
    <source>
        <dbReference type="ARBA" id="ARBA00022737"/>
    </source>
</evidence>
<proteinExistence type="predicted"/>
<organism evidence="3 4">
    <name type="scientific">Aristolochia fimbriata</name>
    <name type="common">White veined hardy Dutchman's pipe vine</name>
    <dbReference type="NCBI Taxonomy" id="158543"/>
    <lineage>
        <taxon>Eukaryota</taxon>
        <taxon>Viridiplantae</taxon>
        <taxon>Streptophyta</taxon>
        <taxon>Embryophyta</taxon>
        <taxon>Tracheophyta</taxon>
        <taxon>Spermatophyta</taxon>
        <taxon>Magnoliopsida</taxon>
        <taxon>Magnoliidae</taxon>
        <taxon>Piperales</taxon>
        <taxon>Aristolochiaceae</taxon>
        <taxon>Aristolochia</taxon>
    </lineage>
</organism>
<evidence type="ECO:0008006" key="5">
    <source>
        <dbReference type="Google" id="ProtNLM"/>
    </source>
</evidence>
<dbReference type="PANTHER" id="PTHR47933:SF11">
    <property type="entry name" value="PENTATRICOPEPTIDE REPEAT-CONTAINING PROTEIN 2"/>
    <property type="match status" value="1"/>
</dbReference>
<evidence type="ECO:0000313" key="3">
    <source>
        <dbReference type="EMBL" id="KAG9444199.1"/>
    </source>
</evidence>
<dbReference type="AlphaFoldDB" id="A0AAV7E613"/>
<gene>
    <name evidence="3" type="ORF">H6P81_015539</name>
</gene>
<dbReference type="PANTHER" id="PTHR47933">
    <property type="entry name" value="PENTATRICOPEPTIDE REPEAT-CONTAINING PROTEIN 1, MITOCHONDRIAL"/>
    <property type="match status" value="1"/>
</dbReference>
<feature type="repeat" description="PPR" evidence="2">
    <location>
        <begin position="203"/>
        <end position="237"/>
    </location>
</feature>
<evidence type="ECO:0000256" key="2">
    <source>
        <dbReference type="PROSITE-ProRule" id="PRU00708"/>
    </source>
</evidence>
<feature type="repeat" description="PPR" evidence="2">
    <location>
        <begin position="328"/>
        <end position="362"/>
    </location>
</feature>
<reference evidence="3 4" key="1">
    <citation type="submission" date="2021-07" db="EMBL/GenBank/DDBJ databases">
        <title>The Aristolochia fimbriata genome: insights into angiosperm evolution, floral development and chemical biosynthesis.</title>
        <authorList>
            <person name="Jiao Y."/>
        </authorList>
    </citation>
    <scope>NUCLEOTIDE SEQUENCE [LARGE SCALE GENOMIC DNA]</scope>
    <source>
        <strain evidence="3">IBCAS-2021</strain>
        <tissue evidence="3">Leaf</tissue>
    </source>
</reference>
<dbReference type="EMBL" id="JAINDJ010000006">
    <property type="protein sequence ID" value="KAG9444199.1"/>
    <property type="molecule type" value="Genomic_DNA"/>
</dbReference>
<dbReference type="InterPro" id="IPR002885">
    <property type="entry name" value="PPR_rpt"/>
</dbReference>
<name>A0AAV7E613_ARIFI</name>
<protein>
    <recommendedName>
        <fullName evidence="5">Pentatricopeptide repeat-containing protein</fullName>
    </recommendedName>
</protein>
<feature type="repeat" description="PPR" evidence="2">
    <location>
        <begin position="273"/>
        <end position="307"/>
    </location>
</feature>
<dbReference type="GO" id="GO:0003729">
    <property type="term" value="F:mRNA binding"/>
    <property type="evidence" value="ECO:0007669"/>
    <property type="project" value="TreeGrafter"/>
</dbReference>
<dbReference type="PROSITE" id="PS51375">
    <property type="entry name" value="PPR"/>
    <property type="match status" value="3"/>
</dbReference>
<dbReference type="NCBIfam" id="TIGR00756">
    <property type="entry name" value="PPR"/>
    <property type="match status" value="2"/>
</dbReference>
<accession>A0AAV7E613</accession>
<keyword evidence="4" id="KW-1185">Reference proteome</keyword>
<dbReference type="InterPro" id="IPR051240">
    <property type="entry name" value="Mito_RNA-Proc/Resp"/>
</dbReference>
<dbReference type="Gene3D" id="1.25.40.10">
    <property type="entry name" value="Tetratricopeptide repeat domain"/>
    <property type="match status" value="3"/>
</dbReference>
<comment type="caution">
    <text evidence="3">The sequence shown here is derived from an EMBL/GenBank/DDBJ whole genome shotgun (WGS) entry which is preliminary data.</text>
</comment>
<dbReference type="Pfam" id="PF13812">
    <property type="entry name" value="PPR_3"/>
    <property type="match status" value="1"/>
</dbReference>
<dbReference type="Proteomes" id="UP000825729">
    <property type="component" value="Unassembled WGS sequence"/>
</dbReference>
<sequence length="486" mass="54985">MAFGLLMGHNVLKRGKRTFFCWLLVQGNELHSSLITPHIGTESSVLVRNFSELAGVMSTAPVSTPSNLLRRGKTGHLPLPHCTLTDPKGQDLDFINVAHSHLVHTDWAKLNTLSSGLSPFRIKHILLKIQRDPVLSLEFFDWVERQKPNLSTLGIHAIILHILTKGKRFKTAESLLKRNLIPKKNPSEIFDALVYSYRLCDSSPRVFDSLFKTYAHMKKFRNATDTFCRMREFGFLPVIESCNAYMSSLLDLDRADIVLAFYKEMCKCRISPNVYTLNMIISAFCKLGKLEKAAEMFMDMENKGCAPTVASYNSLISGYCSHDLISSAVKLKTTLIIGHCKRQNSERAFQIFQHMKKRGFYPTVDILQMIVGAFLKNKDYEGAAQILLEMLERSISVAGSLLLEIFAGLSGSGKVHLVARLYAEAERRQLLPEASSAKWDRYLMAYWHLLELFYEFCASLRLVMSCLSSISNLNKLDIRQLAALVL</sequence>
<dbReference type="Pfam" id="PF01535">
    <property type="entry name" value="PPR"/>
    <property type="match status" value="1"/>
</dbReference>
<dbReference type="Pfam" id="PF13041">
    <property type="entry name" value="PPR_2"/>
    <property type="match status" value="1"/>
</dbReference>
<dbReference type="InterPro" id="IPR011990">
    <property type="entry name" value="TPR-like_helical_dom_sf"/>
</dbReference>